<protein>
    <submittedName>
        <fullName evidence="5">Universal stress protein</fullName>
    </submittedName>
</protein>
<name>A0ABX2MZQ7_9SPHN</name>
<organism evidence="5 6">
    <name type="scientific">Parasphingorhabdus flavimaris</name>
    <dbReference type="NCBI Taxonomy" id="266812"/>
    <lineage>
        <taxon>Bacteria</taxon>
        <taxon>Pseudomonadati</taxon>
        <taxon>Pseudomonadota</taxon>
        <taxon>Alphaproteobacteria</taxon>
        <taxon>Sphingomonadales</taxon>
        <taxon>Sphingomonadaceae</taxon>
        <taxon>Parasphingorhabdus</taxon>
    </lineage>
</organism>
<dbReference type="PANTHER" id="PTHR46268:SF27">
    <property type="entry name" value="UNIVERSAL STRESS PROTEIN RV2623"/>
    <property type="match status" value="1"/>
</dbReference>
<evidence type="ECO:0000259" key="4">
    <source>
        <dbReference type="Pfam" id="PF00582"/>
    </source>
</evidence>
<dbReference type="EMBL" id="JABWMH010000001">
    <property type="protein sequence ID" value="NVD26934.1"/>
    <property type="molecule type" value="Genomic_DNA"/>
</dbReference>
<comment type="caution">
    <text evidence="5">The sequence shown here is derived from an EMBL/GenBank/DDBJ whole genome shotgun (WGS) entry which is preliminary data.</text>
</comment>
<keyword evidence="6" id="KW-1185">Reference proteome</keyword>
<dbReference type="CDD" id="cd00293">
    <property type="entry name" value="USP-like"/>
    <property type="match status" value="2"/>
</dbReference>
<dbReference type="Pfam" id="PF00582">
    <property type="entry name" value="Usp"/>
    <property type="match status" value="2"/>
</dbReference>
<reference evidence="5 6" key="1">
    <citation type="submission" date="2020-06" db="EMBL/GenBank/DDBJ databases">
        <authorList>
            <person name="Kim S.-J."/>
            <person name="Park S.-J."/>
        </authorList>
    </citation>
    <scope>NUCLEOTIDE SEQUENCE [LARGE SCALE GENOMIC DNA]</scope>
    <source>
        <strain evidence="5 6">SW-151</strain>
    </source>
</reference>
<keyword evidence="3" id="KW-0067">ATP-binding</keyword>
<comment type="similarity">
    <text evidence="1">Belongs to the universal stress protein A family.</text>
</comment>
<accession>A0ABX2MZQ7</accession>
<dbReference type="PRINTS" id="PR01438">
    <property type="entry name" value="UNVRSLSTRESS"/>
</dbReference>
<evidence type="ECO:0000313" key="5">
    <source>
        <dbReference type="EMBL" id="NVD26934.1"/>
    </source>
</evidence>
<keyword evidence="2" id="KW-0547">Nucleotide-binding</keyword>
<dbReference type="InterPro" id="IPR006016">
    <property type="entry name" value="UspA"/>
</dbReference>
<dbReference type="Gene3D" id="3.40.50.620">
    <property type="entry name" value="HUPs"/>
    <property type="match status" value="2"/>
</dbReference>
<dbReference type="InterPro" id="IPR014729">
    <property type="entry name" value="Rossmann-like_a/b/a_fold"/>
</dbReference>
<dbReference type="RefSeq" id="WP_176278442.1">
    <property type="nucleotide sequence ID" value="NZ_JABWMH010000001.1"/>
</dbReference>
<feature type="domain" description="UspA" evidence="4">
    <location>
        <begin position="4"/>
        <end position="129"/>
    </location>
</feature>
<evidence type="ECO:0000256" key="2">
    <source>
        <dbReference type="ARBA" id="ARBA00022741"/>
    </source>
</evidence>
<dbReference type="InterPro" id="IPR006015">
    <property type="entry name" value="Universal_stress_UspA"/>
</dbReference>
<dbReference type="Proteomes" id="UP000652427">
    <property type="component" value="Unassembled WGS sequence"/>
</dbReference>
<feature type="domain" description="UspA" evidence="4">
    <location>
        <begin position="136"/>
        <end position="272"/>
    </location>
</feature>
<dbReference type="SUPFAM" id="SSF52402">
    <property type="entry name" value="Adenine nucleotide alpha hydrolases-like"/>
    <property type="match status" value="2"/>
</dbReference>
<evidence type="ECO:0000256" key="3">
    <source>
        <dbReference type="ARBA" id="ARBA00022840"/>
    </source>
</evidence>
<gene>
    <name evidence="5" type="ORF">HUO14_03305</name>
</gene>
<evidence type="ECO:0000313" key="6">
    <source>
        <dbReference type="Proteomes" id="UP000652427"/>
    </source>
</evidence>
<sequence>MDHKAILLATNLSARCDRPLDRALMLAKEWNTKLILLHILDPARAKDAATNIREIEKQIADELPRNKVDIEILVKIGDIAATIIETAQDRKCDLIVTGVARYNSIGDILLGGPVDQLIRNAPVPVLVVKRRPQKAYKNILIATDFSECSLQALNAAAELFPDPRLHLVHAYHEPYSAWLSSDQVAQDVKSEEQTSLTRFLARRDISDTVFDRVNGSIEKGDLGGVLYRKIEATKSDLVVLGTHGRGALSRATLGSNAQHVLGWVGQDVLMVRERK</sequence>
<dbReference type="PANTHER" id="PTHR46268">
    <property type="entry name" value="STRESS RESPONSE PROTEIN NHAX"/>
    <property type="match status" value="1"/>
</dbReference>
<proteinExistence type="inferred from homology"/>
<evidence type="ECO:0000256" key="1">
    <source>
        <dbReference type="ARBA" id="ARBA00008791"/>
    </source>
</evidence>